<gene>
    <name evidence="1" type="ORF">EJB05_27760</name>
</gene>
<dbReference type="AlphaFoldDB" id="A0A5J9UN57"/>
<sequence>TVWEQPTTALDSWDPTLINPCSWEDLWKFRYVRPSDSRAGRSLDESVHIRMEKEFRSNNQTPKINCKFELELFGNGLNGSIPTTLEKLSNLDDDEGEPIPALCWEWAPLSLIQNYDMLDIQNSQRGTRALTNFAMAHQKSFGAQQ</sequence>
<dbReference type="Proteomes" id="UP000324897">
    <property type="component" value="Chromosome 2"/>
</dbReference>
<dbReference type="EMBL" id="RWGY01000013">
    <property type="protein sequence ID" value="TVU25269.1"/>
    <property type="molecule type" value="Genomic_DNA"/>
</dbReference>
<dbReference type="OrthoDB" id="406235at2759"/>
<evidence type="ECO:0000313" key="2">
    <source>
        <dbReference type="Proteomes" id="UP000324897"/>
    </source>
</evidence>
<reference evidence="1 2" key="1">
    <citation type="journal article" date="2019" name="Sci. Rep.">
        <title>A high-quality genome of Eragrostis curvula grass provides insights into Poaceae evolution and supports new strategies to enhance forage quality.</title>
        <authorList>
            <person name="Carballo J."/>
            <person name="Santos B.A.C.M."/>
            <person name="Zappacosta D."/>
            <person name="Garbus I."/>
            <person name="Selva J.P."/>
            <person name="Gallo C.A."/>
            <person name="Diaz A."/>
            <person name="Albertini E."/>
            <person name="Caccamo M."/>
            <person name="Echenique V."/>
        </authorList>
    </citation>
    <scope>NUCLEOTIDE SEQUENCE [LARGE SCALE GENOMIC DNA]</scope>
    <source>
        <strain evidence="2">cv. Victoria</strain>
        <tissue evidence="1">Leaf</tissue>
    </source>
</reference>
<protein>
    <submittedName>
        <fullName evidence="1">Uncharacterized protein</fullName>
    </submittedName>
</protein>
<organism evidence="1 2">
    <name type="scientific">Eragrostis curvula</name>
    <name type="common">weeping love grass</name>
    <dbReference type="NCBI Taxonomy" id="38414"/>
    <lineage>
        <taxon>Eukaryota</taxon>
        <taxon>Viridiplantae</taxon>
        <taxon>Streptophyta</taxon>
        <taxon>Embryophyta</taxon>
        <taxon>Tracheophyta</taxon>
        <taxon>Spermatophyta</taxon>
        <taxon>Magnoliopsida</taxon>
        <taxon>Liliopsida</taxon>
        <taxon>Poales</taxon>
        <taxon>Poaceae</taxon>
        <taxon>PACMAD clade</taxon>
        <taxon>Chloridoideae</taxon>
        <taxon>Eragrostideae</taxon>
        <taxon>Eragrostidinae</taxon>
        <taxon>Eragrostis</taxon>
    </lineage>
</organism>
<feature type="non-terminal residue" evidence="1">
    <location>
        <position position="145"/>
    </location>
</feature>
<comment type="caution">
    <text evidence="1">The sequence shown here is derived from an EMBL/GenBank/DDBJ whole genome shotgun (WGS) entry which is preliminary data.</text>
</comment>
<feature type="non-terminal residue" evidence="1">
    <location>
        <position position="1"/>
    </location>
</feature>
<keyword evidence="2" id="KW-1185">Reference proteome</keyword>
<accession>A0A5J9UN57</accession>
<dbReference type="Gramene" id="TVU25269">
    <property type="protein sequence ID" value="TVU25269"/>
    <property type="gene ID" value="EJB05_27760"/>
</dbReference>
<proteinExistence type="predicted"/>
<evidence type="ECO:0000313" key="1">
    <source>
        <dbReference type="EMBL" id="TVU25269.1"/>
    </source>
</evidence>
<name>A0A5J9UN57_9POAL</name>